<keyword evidence="1 5" id="KW-0808">Transferase</keyword>
<sequence>MPAQTPAGLRPLARPGQRCPCHHLRRSRRGRRRRRLTIPHLVRCTHSASFPSPIGVKPISDRISALTHREDDTERPSTEDSRPVPIPDLDQKGPISCRQGETRVAQGNHDGQRAMARWLFPTGPGHLTALPRVALSHRHRTAPQFITLVNYLAVNRPPQSLSRLCENKKTRRRRWDSGQMGARMTWWDEADGTRLYLLLGFADTAQLAELEQQAREHAAADDSVGTPMFGTNPESADEVALVRAAGYGVAFTRVRMTLELGEPGEVEMPAGIELRPASAGDHRAVFEANSEVFSGRSTGYIQDTFEEFEKDIADDYPDYRLWTLSWVGDKLAGWVVSGIDDTPWVGVRADWRRRGLASALLRANHAQLWENGVREASLWTVAENPTGSVALYESLGYQVVEREPRYRKALTVPSNGSALGT</sequence>
<name>A0A4R4ZVC8_9ACTN</name>
<organism evidence="5 6">
    <name type="scientific">Kribbella antibiotica</name>
    <dbReference type="NCBI Taxonomy" id="190195"/>
    <lineage>
        <taxon>Bacteria</taxon>
        <taxon>Bacillati</taxon>
        <taxon>Actinomycetota</taxon>
        <taxon>Actinomycetes</taxon>
        <taxon>Propionibacteriales</taxon>
        <taxon>Kribbellaceae</taxon>
        <taxon>Kribbella</taxon>
    </lineage>
</organism>
<dbReference type="InterPro" id="IPR016181">
    <property type="entry name" value="Acyl_CoA_acyltransferase"/>
</dbReference>
<proteinExistence type="predicted"/>
<evidence type="ECO:0000259" key="4">
    <source>
        <dbReference type="PROSITE" id="PS51186"/>
    </source>
</evidence>
<evidence type="ECO:0000256" key="1">
    <source>
        <dbReference type="ARBA" id="ARBA00022679"/>
    </source>
</evidence>
<gene>
    <name evidence="5" type="ORF">E1263_04560</name>
</gene>
<reference evidence="5 6" key="1">
    <citation type="submission" date="2019-03" db="EMBL/GenBank/DDBJ databases">
        <title>Draft genome sequences of novel Actinobacteria.</title>
        <authorList>
            <person name="Sahin N."/>
            <person name="Ay H."/>
            <person name="Saygin H."/>
        </authorList>
    </citation>
    <scope>NUCLEOTIDE SEQUENCE [LARGE SCALE GENOMIC DNA]</scope>
    <source>
        <strain evidence="5 6">JCM 13523</strain>
    </source>
</reference>
<dbReference type="PANTHER" id="PTHR43877">
    <property type="entry name" value="AMINOALKYLPHOSPHONATE N-ACETYLTRANSFERASE-RELATED-RELATED"/>
    <property type="match status" value="1"/>
</dbReference>
<dbReference type="SUPFAM" id="SSF55729">
    <property type="entry name" value="Acyl-CoA N-acyltransferases (Nat)"/>
    <property type="match status" value="1"/>
</dbReference>
<feature type="region of interest" description="Disordered" evidence="3">
    <location>
        <begin position="1"/>
        <end position="21"/>
    </location>
</feature>
<dbReference type="OrthoDB" id="8843203at2"/>
<dbReference type="GO" id="GO:0016747">
    <property type="term" value="F:acyltransferase activity, transferring groups other than amino-acyl groups"/>
    <property type="evidence" value="ECO:0007669"/>
    <property type="project" value="InterPro"/>
</dbReference>
<dbReference type="CDD" id="cd04301">
    <property type="entry name" value="NAT_SF"/>
    <property type="match status" value="1"/>
</dbReference>
<dbReference type="PROSITE" id="PS51186">
    <property type="entry name" value="GNAT"/>
    <property type="match status" value="1"/>
</dbReference>
<dbReference type="Pfam" id="PF13508">
    <property type="entry name" value="Acetyltransf_7"/>
    <property type="match status" value="1"/>
</dbReference>
<accession>A0A4R4ZVC8</accession>
<evidence type="ECO:0000313" key="6">
    <source>
        <dbReference type="Proteomes" id="UP000295124"/>
    </source>
</evidence>
<dbReference type="InterPro" id="IPR000182">
    <property type="entry name" value="GNAT_dom"/>
</dbReference>
<dbReference type="EMBL" id="SMKX01000008">
    <property type="protein sequence ID" value="TDD62154.1"/>
    <property type="molecule type" value="Genomic_DNA"/>
</dbReference>
<dbReference type="Gene3D" id="3.40.630.30">
    <property type="match status" value="1"/>
</dbReference>
<evidence type="ECO:0000256" key="2">
    <source>
        <dbReference type="ARBA" id="ARBA00023315"/>
    </source>
</evidence>
<protein>
    <submittedName>
        <fullName evidence="5">N-acetyltransferase</fullName>
    </submittedName>
</protein>
<evidence type="ECO:0000313" key="5">
    <source>
        <dbReference type="EMBL" id="TDD62154.1"/>
    </source>
</evidence>
<dbReference type="AlphaFoldDB" id="A0A4R4ZVC8"/>
<feature type="compositionally biased region" description="Basic and acidic residues" evidence="3">
    <location>
        <begin position="67"/>
        <end position="82"/>
    </location>
</feature>
<comment type="caution">
    <text evidence="5">The sequence shown here is derived from an EMBL/GenBank/DDBJ whole genome shotgun (WGS) entry which is preliminary data.</text>
</comment>
<feature type="region of interest" description="Disordered" evidence="3">
    <location>
        <begin position="67"/>
        <end position="96"/>
    </location>
</feature>
<dbReference type="Proteomes" id="UP000295124">
    <property type="component" value="Unassembled WGS sequence"/>
</dbReference>
<feature type="domain" description="N-acetyltransferase" evidence="4">
    <location>
        <begin position="272"/>
        <end position="413"/>
    </location>
</feature>
<evidence type="ECO:0000256" key="3">
    <source>
        <dbReference type="SAM" id="MobiDB-lite"/>
    </source>
</evidence>
<keyword evidence="2" id="KW-0012">Acyltransferase</keyword>
<keyword evidence="6" id="KW-1185">Reference proteome</keyword>
<dbReference type="InterPro" id="IPR050832">
    <property type="entry name" value="Bact_Acetyltransf"/>
</dbReference>